<name>A0A4Y2LN15_ARAVE</name>
<dbReference type="AlphaFoldDB" id="A0A4Y2LN15"/>
<reference evidence="1 2" key="1">
    <citation type="journal article" date="2019" name="Sci. Rep.">
        <title>Orb-weaving spider Araneus ventricosus genome elucidates the spidroin gene catalogue.</title>
        <authorList>
            <person name="Kono N."/>
            <person name="Nakamura H."/>
            <person name="Ohtoshi R."/>
            <person name="Moran D.A.P."/>
            <person name="Shinohara A."/>
            <person name="Yoshida Y."/>
            <person name="Fujiwara M."/>
            <person name="Mori M."/>
            <person name="Tomita M."/>
            <person name="Arakawa K."/>
        </authorList>
    </citation>
    <scope>NUCLEOTIDE SEQUENCE [LARGE SCALE GENOMIC DNA]</scope>
</reference>
<dbReference type="EMBL" id="BGPR01006019">
    <property type="protein sequence ID" value="GBN15393.1"/>
    <property type="molecule type" value="Genomic_DNA"/>
</dbReference>
<comment type="caution">
    <text evidence="1">The sequence shown here is derived from an EMBL/GenBank/DDBJ whole genome shotgun (WGS) entry which is preliminary data.</text>
</comment>
<keyword evidence="2" id="KW-1185">Reference proteome</keyword>
<protein>
    <submittedName>
        <fullName evidence="1">Uncharacterized protein</fullName>
    </submittedName>
</protein>
<gene>
    <name evidence="1" type="ORF">AVEN_233921_1</name>
</gene>
<dbReference type="Proteomes" id="UP000499080">
    <property type="component" value="Unassembled WGS sequence"/>
</dbReference>
<proteinExistence type="predicted"/>
<evidence type="ECO:0000313" key="1">
    <source>
        <dbReference type="EMBL" id="GBN15393.1"/>
    </source>
</evidence>
<accession>A0A4Y2LN15</accession>
<sequence>MAVGRSKDRSPYHRFSIPTQRISDFPPSKAGANLVNSFTYRLLLFDVSNGNRCMKDWNLVSLEFQLFRAAMLISISLYLFPSGVPKIQVWTTCELPAL</sequence>
<evidence type="ECO:0000313" key="2">
    <source>
        <dbReference type="Proteomes" id="UP000499080"/>
    </source>
</evidence>
<organism evidence="1 2">
    <name type="scientific">Araneus ventricosus</name>
    <name type="common">Orbweaver spider</name>
    <name type="synonym">Epeira ventricosa</name>
    <dbReference type="NCBI Taxonomy" id="182803"/>
    <lineage>
        <taxon>Eukaryota</taxon>
        <taxon>Metazoa</taxon>
        <taxon>Ecdysozoa</taxon>
        <taxon>Arthropoda</taxon>
        <taxon>Chelicerata</taxon>
        <taxon>Arachnida</taxon>
        <taxon>Araneae</taxon>
        <taxon>Araneomorphae</taxon>
        <taxon>Entelegynae</taxon>
        <taxon>Araneoidea</taxon>
        <taxon>Araneidae</taxon>
        <taxon>Araneus</taxon>
    </lineage>
</organism>